<dbReference type="PROSITE" id="PS50097">
    <property type="entry name" value="BTB"/>
    <property type="match status" value="1"/>
</dbReference>
<evidence type="ECO:0000256" key="1">
    <source>
        <dbReference type="ARBA" id="ARBA00004141"/>
    </source>
</evidence>
<dbReference type="Gene3D" id="3.30.710.10">
    <property type="entry name" value="Potassium Channel Kv1.1, Chain A"/>
    <property type="match status" value="1"/>
</dbReference>
<keyword evidence="3 9" id="KW-0812">Transmembrane</keyword>
<dbReference type="InterPro" id="IPR003131">
    <property type="entry name" value="T1-type_BTB"/>
</dbReference>
<dbReference type="PRINTS" id="PR01498">
    <property type="entry name" value="SHAWCHANNEL"/>
</dbReference>
<feature type="compositionally biased region" description="Acidic residues" evidence="8">
    <location>
        <begin position="116"/>
        <end position="129"/>
    </location>
</feature>
<accession>A0AA36BUA8</accession>
<evidence type="ECO:0000256" key="7">
    <source>
        <dbReference type="ARBA" id="ARBA00023303"/>
    </source>
</evidence>
<dbReference type="GO" id="GO:0001508">
    <property type="term" value="P:action potential"/>
    <property type="evidence" value="ECO:0007669"/>
    <property type="project" value="TreeGrafter"/>
</dbReference>
<evidence type="ECO:0000256" key="9">
    <source>
        <dbReference type="SAM" id="Phobius"/>
    </source>
</evidence>
<dbReference type="GO" id="GO:0005251">
    <property type="term" value="F:delayed rectifier potassium channel activity"/>
    <property type="evidence" value="ECO:0007669"/>
    <property type="project" value="TreeGrafter"/>
</dbReference>
<keyword evidence="5" id="KW-0406">Ion transport</keyword>
<feature type="region of interest" description="Disordered" evidence="8">
    <location>
        <begin position="69"/>
        <end position="148"/>
    </location>
</feature>
<organism evidence="11 12">
    <name type="scientific">Octopus vulgaris</name>
    <name type="common">Common octopus</name>
    <dbReference type="NCBI Taxonomy" id="6645"/>
    <lineage>
        <taxon>Eukaryota</taxon>
        <taxon>Metazoa</taxon>
        <taxon>Spiralia</taxon>
        <taxon>Lophotrochozoa</taxon>
        <taxon>Mollusca</taxon>
        <taxon>Cephalopoda</taxon>
        <taxon>Coleoidea</taxon>
        <taxon>Octopodiformes</taxon>
        <taxon>Octopoda</taxon>
        <taxon>Incirrata</taxon>
        <taxon>Octopodidae</taxon>
        <taxon>Octopus</taxon>
    </lineage>
</organism>
<dbReference type="CDD" id="cd18317">
    <property type="entry name" value="BTB_POZ_Kv"/>
    <property type="match status" value="1"/>
</dbReference>
<sequence>MSFGTRQYSHHQQQYHHQQQQQHHHNRQQFRRLLPLLLLLLLTTQAATAAVAALVSSAATTTASAAAFHVEREKEKRNNDGGSDEREEKGRQKRKDKGEREDEDRGRGGGGKERTDYDDDEEDDMEEEREQQQPLLSSSPQTPPSHEYDLANSISWFTASESYERRNTSYSGIAASTITNMSELADGSCYSLSTHQNPTPASCNVLTPEADSDITESFRSVRDELLTGSTEYLPATDGGFGFTYGSGTGNPFVTSGGVVTQDHRRRSGGSRLGLGGYRATNTGINSTVAATAAAAAAHAAAAATNSLLHRQPYYSVTPTTPGSHSQHRHGSHIYDDTVVLNVGGKIFETRRATLFRLPTMKLANTEEMEKYYRPERREYFFDRDSEAFRIILNYLRTGELHVPMCMCGPSIKTEFEFWGIEEHDIERCCWTQYNTWNTQSKSLEKLESFRKTSLPQNGLMNERRLSCWTRYRAKIWSFLNDPTSSKYAQIYAWVSVMFVIFSIFAFCAETHPNFRVPLSSVKNMEMIYRYFHVSSARKVQKQMMLQRAAQASAALDPTNNSTNLTGPPDIQVEHPAIVFIDMICLMFFTLEYLMRVIFTPRKGPYKLAPIACGVQPYHCHISDLVLDYPIAIPRGSTRIFPNGYGYQSVHIVSLQSPDGDR</sequence>
<dbReference type="AlphaFoldDB" id="A0AA36BUA8"/>
<evidence type="ECO:0000256" key="2">
    <source>
        <dbReference type="ARBA" id="ARBA00022448"/>
    </source>
</evidence>
<feature type="domain" description="BTB" evidence="10">
    <location>
        <begin position="336"/>
        <end position="404"/>
    </location>
</feature>
<keyword evidence="6 9" id="KW-0472">Membrane</keyword>
<dbReference type="InterPro" id="IPR028325">
    <property type="entry name" value="VG_K_chnl"/>
</dbReference>
<dbReference type="SUPFAM" id="SSF54695">
    <property type="entry name" value="POZ domain"/>
    <property type="match status" value="1"/>
</dbReference>
<evidence type="ECO:0000256" key="4">
    <source>
        <dbReference type="ARBA" id="ARBA00022989"/>
    </source>
</evidence>
<keyword evidence="2" id="KW-0813">Transport</keyword>
<feature type="region of interest" description="Disordered" evidence="8">
    <location>
        <begin position="1"/>
        <end position="27"/>
    </location>
</feature>
<dbReference type="PANTHER" id="PTHR11537:SF252">
    <property type="entry name" value="POTASSIUM VOLTAGE-GATED CHANNEL PROTEIN SHAW"/>
    <property type="match status" value="1"/>
</dbReference>
<protein>
    <submittedName>
        <fullName evidence="11">Voltage-gated channel Shaw-like isoform X2</fullName>
    </submittedName>
</protein>
<evidence type="ECO:0000256" key="3">
    <source>
        <dbReference type="ARBA" id="ARBA00022692"/>
    </source>
</evidence>
<feature type="transmembrane region" description="Helical" evidence="9">
    <location>
        <begin position="33"/>
        <end position="55"/>
    </location>
</feature>
<keyword evidence="4 9" id="KW-1133">Transmembrane helix</keyword>
<evidence type="ECO:0000256" key="8">
    <source>
        <dbReference type="SAM" id="MobiDB-lite"/>
    </source>
</evidence>
<dbReference type="Proteomes" id="UP001162480">
    <property type="component" value="Chromosome 25"/>
</dbReference>
<dbReference type="SMART" id="SM00225">
    <property type="entry name" value="BTB"/>
    <property type="match status" value="1"/>
</dbReference>
<evidence type="ECO:0000256" key="6">
    <source>
        <dbReference type="ARBA" id="ARBA00023136"/>
    </source>
</evidence>
<dbReference type="GO" id="GO:0008076">
    <property type="term" value="C:voltage-gated potassium channel complex"/>
    <property type="evidence" value="ECO:0007669"/>
    <property type="project" value="InterPro"/>
</dbReference>
<dbReference type="Pfam" id="PF02214">
    <property type="entry name" value="BTB_2"/>
    <property type="match status" value="1"/>
</dbReference>
<feature type="compositionally biased region" description="Low complexity" evidence="8">
    <location>
        <begin position="1"/>
        <end position="21"/>
    </location>
</feature>
<reference evidence="11" key="1">
    <citation type="submission" date="2023-08" db="EMBL/GenBank/DDBJ databases">
        <authorList>
            <person name="Alioto T."/>
            <person name="Alioto T."/>
            <person name="Gomez Garrido J."/>
        </authorList>
    </citation>
    <scope>NUCLEOTIDE SEQUENCE</scope>
</reference>
<gene>
    <name evidence="11" type="ORF">OCTVUL_1B014095</name>
</gene>
<dbReference type="GO" id="GO:0051260">
    <property type="term" value="P:protein homooligomerization"/>
    <property type="evidence" value="ECO:0007669"/>
    <property type="project" value="InterPro"/>
</dbReference>
<comment type="subcellular location">
    <subcellularLocation>
        <location evidence="1">Membrane</location>
        <topology evidence="1">Multi-pass membrane protein</topology>
    </subcellularLocation>
</comment>
<dbReference type="PRINTS" id="PR00169">
    <property type="entry name" value="KCHANNEL"/>
</dbReference>
<dbReference type="InterPro" id="IPR011333">
    <property type="entry name" value="SKP1/BTB/POZ_sf"/>
</dbReference>
<name>A0AA36BUA8_OCTVU</name>
<dbReference type="EMBL" id="OX597838">
    <property type="protein sequence ID" value="CAI9740499.1"/>
    <property type="molecule type" value="Genomic_DNA"/>
</dbReference>
<dbReference type="InterPro" id="IPR003974">
    <property type="entry name" value="K_chnl_volt-dep_Kv3"/>
</dbReference>
<evidence type="ECO:0000259" key="10">
    <source>
        <dbReference type="PROSITE" id="PS50097"/>
    </source>
</evidence>
<keyword evidence="12" id="KW-1185">Reference proteome</keyword>
<feature type="compositionally biased region" description="Basic and acidic residues" evidence="8">
    <location>
        <begin position="69"/>
        <end position="115"/>
    </location>
</feature>
<keyword evidence="7" id="KW-0407">Ion channel</keyword>
<evidence type="ECO:0000313" key="12">
    <source>
        <dbReference type="Proteomes" id="UP001162480"/>
    </source>
</evidence>
<evidence type="ECO:0000256" key="5">
    <source>
        <dbReference type="ARBA" id="ARBA00023065"/>
    </source>
</evidence>
<dbReference type="InterPro" id="IPR000210">
    <property type="entry name" value="BTB/POZ_dom"/>
</dbReference>
<dbReference type="Gene3D" id="1.20.120.350">
    <property type="entry name" value="Voltage-gated potassium channels. Chain C"/>
    <property type="match status" value="1"/>
</dbReference>
<proteinExistence type="predicted"/>
<evidence type="ECO:0000313" key="11">
    <source>
        <dbReference type="EMBL" id="CAI9740499.1"/>
    </source>
</evidence>
<dbReference type="InterPro" id="IPR027359">
    <property type="entry name" value="Volt_channel_dom_sf"/>
</dbReference>
<dbReference type="PANTHER" id="PTHR11537">
    <property type="entry name" value="VOLTAGE-GATED POTASSIUM CHANNEL"/>
    <property type="match status" value="1"/>
</dbReference>